<feature type="signal peptide" evidence="9">
    <location>
        <begin position="1"/>
        <end position="24"/>
    </location>
</feature>
<keyword evidence="9" id="KW-0732">Signal</keyword>
<evidence type="ECO:0000256" key="4">
    <source>
        <dbReference type="ARBA" id="ARBA00022525"/>
    </source>
</evidence>
<dbReference type="Proteomes" id="UP000694941">
    <property type="component" value="Unplaced"/>
</dbReference>
<dbReference type="Pfam" id="PF00110">
    <property type="entry name" value="wnt"/>
    <property type="match status" value="1"/>
</dbReference>
<organism evidence="10 11">
    <name type="scientific">Limulus polyphemus</name>
    <name type="common">Atlantic horseshoe crab</name>
    <dbReference type="NCBI Taxonomy" id="6850"/>
    <lineage>
        <taxon>Eukaryota</taxon>
        <taxon>Metazoa</taxon>
        <taxon>Ecdysozoa</taxon>
        <taxon>Arthropoda</taxon>
        <taxon>Chelicerata</taxon>
        <taxon>Merostomata</taxon>
        <taxon>Xiphosura</taxon>
        <taxon>Limulidae</taxon>
        <taxon>Limulus</taxon>
    </lineage>
</organism>
<accession>A0ABM1S5I2</accession>
<reference evidence="11" key="1">
    <citation type="submission" date="2025-08" db="UniProtKB">
        <authorList>
            <consortium name="RefSeq"/>
        </authorList>
    </citation>
    <scope>IDENTIFICATION</scope>
    <source>
        <tissue evidence="11">Muscle</tissue>
    </source>
</reference>
<dbReference type="RefSeq" id="XP_022238887.1">
    <property type="nucleotide sequence ID" value="XM_022383179.1"/>
</dbReference>
<keyword evidence="7" id="KW-1015">Disulfide bond</keyword>
<name>A0ABM1S5I2_LIMPO</name>
<comment type="similarity">
    <text evidence="2 8">Belongs to the Wnt family.</text>
</comment>
<evidence type="ECO:0000256" key="2">
    <source>
        <dbReference type="ARBA" id="ARBA00005683"/>
    </source>
</evidence>
<evidence type="ECO:0000313" key="11">
    <source>
        <dbReference type="RefSeq" id="XP_022238887.1"/>
    </source>
</evidence>
<proteinExistence type="inferred from homology"/>
<evidence type="ECO:0000256" key="7">
    <source>
        <dbReference type="ARBA" id="ARBA00023157"/>
    </source>
</evidence>
<protein>
    <recommendedName>
        <fullName evidence="8">Protein Wnt</fullName>
    </recommendedName>
</protein>
<keyword evidence="3 8" id="KW-0217">Developmental protein</keyword>
<comment type="function">
    <text evidence="8">Ligand for members of the frizzled family of seven transmembrane receptors.</text>
</comment>
<evidence type="ECO:0000256" key="5">
    <source>
        <dbReference type="ARBA" id="ARBA00022530"/>
    </source>
</evidence>
<keyword evidence="4" id="KW-0964">Secreted</keyword>
<keyword evidence="10" id="KW-1185">Reference proteome</keyword>
<evidence type="ECO:0000256" key="1">
    <source>
        <dbReference type="ARBA" id="ARBA00004498"/>
    </source>
</evidence>
<comment type="subcellular location">
    <subcellularLocation>
        <location evidence="1 8">Secreted</location>
        <location evidence="1 8">Extracellular space</location>
        <location evidence="1 8">Extracellular matrix</location>
    </subcellularLocation>
</comment>
<evidence type="ECO:0000256" key="8">
    <source>
        <dbReference type="RuleBase" id="RU003500"/>
    </source>
</evidence>
<sequence length="111" mass="12492">MRFYTSVSLYLLLVTAVLVEHVATIQWLALAKSSIVWNKRSKCVQARKQGLIERGIQCKICKHELEIMPHVAIASQVAMTTCQQTFAHRRWNCSSITKAPNYTPDLTSGTA</sequence>
<keyword evidence="5" id="KW-0272">Extracellular matrix</keyword>
<evidence type="ECO:0000313" key="10">
    <source>
        <dbReference type="Proteomes" id="UP000694941"/>
    </source>
</evidence>
<gene>
    <name evidence="11" type="primary">LOC111085296</name>
</gene>
<keyword evidence="6 8" id="KW-0879">Wnt signaling pathway</keyword>
<feature type="chain" id="PRO_5046490400" description="Protein Wnt" evidence="9">
    <location>
        <begin position="25"/>
        <end position="111"/>
    </location>
</feature>
<dbReference type="GeneID" id="111085296"/>
<evidence type="ECO:0000256" key="9">
    <source>
        <dbReference type="SAM" id="SignalP"/>
    </source>
</evidence>
<evidence type="ECO:0000256" key="6">
    <source>
        <dbReference type="ARBA" id="ARBA00022687"/>
    </source>
</evidence>
<evidence type="ECO:0000256" key="3">
    <source>
        <dbReference type="ARBA" id="ARBA00022473"/>
    </source>
</evidence>
<dbReference type="InterPro" id="IPR005817">
    <property type="entry name" value="Wnt"/>
</dbReference>